<sequence length="331" mass="37670">MSIPLLTYFCEYRKDMSERAILWSDWLYLYRHRRELTCLDNILHLTHGKPLSLSHLLIAIHPADHRFTGVFQSEGDQERCIAQIYQSSKMSSAQINYLLAPTRGDSHCLVPLLEALVKKAGGWGAKQVVAEVFTDSPLLPHFRQAGFSVLAQQNVYQCAPPGQARHQRSSGWRIWSSTDVTGMRNLYYTLVPPLVQSVEFLSRQEMLGLVHYTSKGDLQAYADLVYGPVGVWVLPVVNPQARIEMTELLEQLLLALPDLHGRPVFITSRSYQPWLEPALCERAVRVLPAQALLVRYMAHRQRVKTEFSYPAFENGNREPTLPIASIESSRE</sequence>
<proteinExistence type="predicted"/>
<evidence type="ECO:0000313" key="2">
    <source>
        <dbReference type="Proteomes" id="UP000195514"/>
    </source>
</evidence>
<protein>
    <submittedName>
        <fullName evidence="1">Uncharacterized protein</fullName>
    </submittedName>
</protein>
<accession>A0A1Y6K0X3</accession>
<dbReference type="AlphaFoldDB" id="A0A1Y6K0X3"/>
<dbReference type="EMBL" id="LT859958">
    <property type="protein sequence ID" value="SMX53293.1"/>
    <property type="molecule type" value="Genomic_DNA"/>
</dbReference>
<evidence type="ECO:0000313" key="1">
    <source>
        <dbReference type="EMBL" id="SMX53293.1"/>
    </source>
</evidence>
<gene>
    <name evidence="1" type="ORF">CFX1CAM_0227</name>
</gene>
<organism evidence="1 2">
    <name type="scientific">Candidatus Brevifilum fermentans</name>
    <dbReference type="NCBI Taxonomy" id="1986204"/>
    <lineage>
        <taxon>Bacteria</taxon>
        <taxon>Bacillati</taxon>
        <taxon>Chloroflexota</taxon>
        <taxon>Anaerolineae</taxon>
        <taxon>Anaerolineales</taxon>
        <taxon>Anaerolineaceae</taxon>
        <taxon>Candidatus Brevifilum</taxon>
    </lineage>
</organism>
<reference evidence="2" key="1">
    <citation type="submission" date="2017-05" db="EMBL/GenBank/DDBJ databases">
        <authorList>
            <person name="Kirkegaard R."/>
            <person name="Mcilroy J S."/>
        </authorList>
    </citation>
    <scope>NUCLEOTIDE SEQUENCE [LARGE SCALE GENOMIC DNA]</scope>
</reference>
<name>A0A1Y6K0X3_9CHLR</name>
<dbReference type="KEGG" id="abat:CFX1CAM_0227"/>
<keyword evidence="2" id="KW-1185">Reference proteome</keyword>
<dbReference type="Proteomes" id="UP000195514">
    <property type="component" value="Chromosome I"/>
</dbReference>